<dbReference type="OrthoDB" id="63332at2"/>
<evidence type="ECO:0000256" key="1">
    <source>
        <dbReference type="ARBA" id="ARBA00023125"/>
    </source>
</evidence>
<keyword evidence="1 2" id="KW-0238">DNA-binding</keyword>
<dbReference type="InterPro" id="IPR001647">
    <property type="entry name" value="HTH_TetR"/>
</dbReference>
<evidence type="ECO:0000256" key="2">
    <source>
        <dbReference type="PROSITE-ProRule" id="PRU00335"/>
    </source>
</evidence>
<protein>
    <recommendedName>
        <fullName evidence="3">HTH tetR-type domain-containing protein</fullName>
    </recommendedName>
</protein>
<comment type="caution">
    <text evidence="4">The sequence shown here is derived from an EMBL/GenBank/DDBJ whole genome shotgun (WGS) entry which is preliminary data.</text>
</comment>
<dbReference type="InterPro" id="IPR050109">
    <property type="entry name" value="HTH-type_TetR-like_transc_reg"/>
</dbReference>
<proteinExistence type="predicted"/>
<organism evidence="4 5">
    <name type="scientific">Acetobacter pasteurianus</name>
    <name type="common">Acetobacter turbidans</name>
    <dbReference type="NCBI Taxonomy" id="438"/>
    <lineage>
        <taxon>Bacteria</taxon>
        <taxon>Pseudomonadati</taxon>
        <taxon>Pseudomonadota</taxon>
        <taxon>Alphaproteobacteria</taxon>
        <taxon>Acetobacterales</taxon>
        <taxon>Acetobacteraceae</taxon>
        <taxon>Acetobacter</taxon>
    </lineage>
</organism>
<dbReference type="EMBL" id="LYUD01000079">
    <property type="protein sequence ID" value="OAZ73794.1"/>
    <property type="molecule type" value="Genomic_DNA"/>
</dbReference>
<feature type="domain" description="HTH tetR-type" evidence="3">
    <location>
        <begin position="7"/>
        <end position="66"/>
    </location>
</feature>
<name>A0A1A0DFB1_ACEPA</name>
<dbReference type="InterPro" id="IPR009057">
    <property type="entry name" value="Homeodomain-like_sf"/>
</dbReference>
<dbReference type="RefSeq" id="WP_064775997.1">
    <property type="nucleotide sequence ID" value="NZ_LYUD01000079.1"/>
</dbReference>
<feature type="DNA-binding region" description="H-T-H motif" evidence="2">
    <location>
        <begin position="29"/>
        <end position="48"/>
    </location>
</feature>
<dbReference type="Proteomes" id="UP000093796">
    <property type="component" value="Unassembled WGS sequence"/>
</dbReference>
<gene>
    <name evidence="4" type="ORF">SRCM100623_00754</name>
</gene>
<sequence>MARPLSEEKRAAILRAATELVATVGTSAATSQIAKRAGIADGTLFTYFPTKDDLLNQLYLSIKSALAEAIMTDYPSRAGVFERTRHCWDRLVNWGAEHPTQHKAMRQLSVSDRISENTRDAVNLAFQDINRMIRDNLNRGAAGDESAAFVGALIIAMSDVTLDCIAAHPEKIDLYRESGFQVFWNGIRS</sequence>
<dbReference type="SUPFAM" id="SSF46689">
    <property type="entry name" value="Homeodomain-like"/>
    <property type="match status" value="1"/>
</dbReference>
<dbReference type="AlphaFoldDB" id="A0A1A0DFB1"/>
<dbReference type="PANTHER" id="PTHR30055">
    <property type="entry name" value="HTH-TYPE TRANSCRIPTIONAL REGULATOR RUTR"/>
    <property type="match status" value="1"/>
</dbReference>
<evidence type="ECO:0000313" key="5">
    <source>
        <dbReference type="Proteomes" id="UP000093796"/>
    </source>
</evidence>
<evidence type="ECO:0000259" key="3">
    <source>
        <dbReference type="PROSITE" id="PS50977"/>
    </source>
</evidence>
<dbReference type="PATRIC" id="fig|438.15.peg.871"/>
<accession>A0A1A0DFB1</accession>
<dbReference type="PRINTS" id="PR00455">
    <property type="entry name" value="HTHTETR"/>
</dbReference>
<dbReference type="Gene3D" id="1.10.357.10">
    <property type="entry name" value="Tetracycline Repressor, domain 2"/>
    <property type="match status" value="1"/>
</dbReference>
<dbReference type="PANTHER" id="PTHR30055:SF222">
    <property type="entry name" value="REGULATORY PROTEIN"/>
    <property type="match status" value="1"/>
</dbReference>
<dbReference type="GO" id="GO:0003677">
    <property type="term" value="F:DNA binding"/>
    <property type="evidence" value="ECO:0007669"/>
    <property type="project" value="UniProtKB-UniRule"/>
</dbReference>
<evidence type="ECO:0000313" key="4">
    <source>
        <dbReference type="EMBL" id="OAZ73794.1"/>
    </source>
</evidence>
<reference evidence="4 5" key="1">
    <citation type="submission" date="2016-05" db="EMBL/GenBank/DDBJ databases">
        <title>Genome sequencing of Acetobacter pasteurianus strain SRCM100623.</title>
        <authorList>
            <person name="Song Y.R."/>
        </authorList>
    </citation>
    <scope>NUCLEOTIDE SEQUENCE [LARGE SCALE GENOMIC DNA]</scope>
    <source>
        <strain evidence="4 5">SRCM100623</strain>
    </source>
</reference>
<dbReference type="Pfam" id="PF00440">
    <property type="entry name" value="TetR_N"/>
    <property type="match status" value="1"/>
</dbReference>
<dbReference type="PROSITE" id="PS50977">
    <property type="entry name" value="HTH_TETR_2"/>
    <property type="match status" value="1"/>
</dbReference>